<protein>
    <submittedName>
        <fullName evidence="1">Uncharacterized protein</fullName>
    </submittedName>
</protein>
<keyword evidence="2" id="KW-1185">Reference proteome</keyword>
<dbReference type="Proteomes" id="UP000049855">
    <property type="component" value="Unassembled WGS sequence"/>
</dbReference>
<sequence>METSNDNVHELLAALVSSLNNTLYDLSAESERNNSKVTAKRLEYSRQKVMSAWEVYTQKRANK</sequence>
<proteinExistence type="predicted"/>
<evidence type="ECO:0000313" key="2">
    <source>
        <dbReference type="Proteomes" id="UP000049855"/>
    </source>
</evidence>
<name>A0A0U1L0Y1_9FIRM</name>
<evidence type="ECO:0000313" key="1">
    <source>
        <dbReference type="EMBL" id="CQR72989.1"/>
    </source>
</evidence>
<reference evidence="2" key="1">
    <citation type="submission" date="2015-03" db="EMBL/GenBank/DDBJ databases">
        <authorList>
            <person name="Nijsse Bart"/>
        </authorList>
    </citation>
    <scope>NUCLEOTIDE SEQUENCE [LARGE SCALE GENOMIC DNA]</scope>
</reference>
<gene>
    <name evidence="1" type="ORF">SpAn4DRAFT_2221</name>
</gene>
<dbReference type="EMBL" id="CTRP01000012">
    <property type="protein sequence ID" value="CQR72989.1"/>
    <property type="molecule type" value="Genomic_DNA"/>
</dbReference>
<accession>A0A0U1L0Y1</accession>
<dbReference type="AlphaFoldDB" id="A0A0U1L0Y1"/>
<dbReference type="RefSeq" id="WP_021167802.1">
    <property type="nucleotide sequence ID" value="NZ_CTRP01000012.1"/>
</dbReference>
<organism evidence="1 2">
    <name type="scientific">Sporomusa ovata</name>
    <dbReference type="NCBI Taxonomy" id="2378"/>
    <lineage>
        <taxon>Bacteria</taxon>
        <taxon>Bacillati</taxon>
        <taxon>Bacillota</taxon>
        <taxon>Negativicutes</taxon>
        <taxon>Selenomonadales</taxon>
        <taxon>Sporomusaceae</taxon>
        <taxon>Sporomusa</taxon>
    </lineage>
</organism>